<dbReference type="OrthoDB" id="552049at2759"/>
<evidence type="ECO:0000313" key="2">
    <source>
        <dbReference type="Proteomes" id="UP000237271"/>
    </source>
</evidence>
<dbReference type="Proteomes" id="UP000237271">
    <property type="component" value="Unassembled WGS sequence"/>
</dbReference>
<gene>
    <name evidence="1" type="ORF">PHPALM_16609</name>
</gene>
<proteinExistence type="predicted"/>
<feature type="non-terminal residue" evidence="1">
    <location>
        <position position="229"/>
    </location>
</feature>
<dbReference type="EMBL" id="NCKW01009209">
    <property type="protein sequence ID" value="POM67402.1"/>
    <property type="molecule type" value="Genomic_DNA"/>
</dbReference>
<organism evidence="1 2">
    <name type="scientific">Phytophthora palmivora</name>
    <dbReference type="NCBI Taxonomy" id="4796"/>
    <lineage>
        <taxon>Eukaryota</taxon>
        <taxon>Sar</taxon>
        <taxon>Stramenopiles</taxon>
        <taxon>Oomycota</taxon>
        <taxon>Peronosporomycetes</taxon>
        <taxon>Peronosporales</taxon>
        <taxon>Peronosporaceae</taxon>
        <taxon>Phytophthora</taxon>
    </lineage>
</organism>
<evidence type="ECO:0000313" key="1">
    <source>
        <dbReference type="EMBL" id="POM67402.1"/>
    </source>
</evidence>
<comment type="caution">
    <text evidence="1">The sequence shown here is derived from an EMBL/GenBank/DDBJ whole genome shotgun (WGS) entry which is preliminary data.</text>
</comment>
<dbReference type="AlphaFoldDB" id="A0A2P4XPC4"/>
<accession>A0A2P4XPC4</accession>
<sequence length="229" mass="24802">MSASAAAVHVCEQVRSVAPSKCLSDTQHDRALPAKLKVQLCRRAISNSPQRCVHSLRKFINAQRMDIYDAVVACRETESLGPAECVIELFQVTASVTGKVAGQLCHAAKDVEPARCFVASPPFYDNETKVLLCNHAESSAPASCVRLIDSRFTIQPSMKVALCRGATTVAPAVCAIEAPFGMDEASVVELCRSALQQGVHMKFQHPCVYPGAEWLKCVLVPHQLLLDVV</sequence>
<reference evidence="1 2" key="1">
    <citation type="journal article" date="2017" name="Genome Biol. Evol.">
        <title>Phytophthora megakarya and P. palmivora, closely related causal agents of cacao black pod rot, underwent increases in genome sizes and gene numbers by different mechanisms.</title>
        <authorList>
            <person name="Ali S.S."/>
            <person name="Shao J."/>
            <person name="Lary D.J."/>
            <person name="Kronmiller B."/>
            <person name="Shen D."/>
            <person name="Strem M.D."/>
            <person name="Amoako-Attah I."/>
            <person name="Akrofi A.Y."/>
            <person name="Begoude B.A."/>
            <person name="Ten Hoopen G.M."/>
            <person name="Coulibaly K."/>
            <person name="Kebe B.I."/>
            <person name="Melnick R.L."/>
            <person name="Guiltinan M.J."/>
            <person name="Tyler B.M."/>
            <person name="Meinhardt L.W."/>
            <person name="Bailey B.A."/>
        </authorList>
    </citation>
    <scope>NUCLEOTIDE SEQUENCE [LARGE SCALE GENOMIC DNA]</scope>
    <source>
        <strain evidence="2">sbr112.9</strain>
    </source>
</reference>
<protein>
    <submittedName>
        <fullName evidence="1">Uncharacterized protein</fullName>
    </submittedName>
</protein>
<name>A0A2P4XPC4_9STRA</name>
<keyword evidence="2" id="KW-1185">Reference proteome</keyword>